<feature type="region of interest" description="Disordered" evidence="1">
    <location>
        <begin position="1279"/>
        <end position="1341"/>
    </location>
</feature>
<feature type="transmembrane region" description="Helical" evidence="2">
    <location>
        <begin position="461"/>
        <end position="479"/>
    </location>
</feature>
<feature type="transmembrane region" description="Helical" evidence="2">
    <location>
        <begin position="653"/>
        <end position="671"/>
    </location>
</feature>
<sequence>MGKLHRVRSRETSRGESRGAAHAVSGTGRWRRHGLIRPSAAGMVVLAGDAAFWFLALMLDDRVLVVGALLLAIVWVCSLMTVVAQWLAVGRGATSLVTPRAVRTRRQYERLDQDGRIVARYVGDRPTVRGLYRCVSLFAWWHDPFGLFSASRVLPQRDELVVLPNSDDTAGNGRQATDQRLQGQSHSDDTGGVRDYVPGDPPKLISWKATAHRGELMTRETGREVQAATIVVLDARRGSARDAIDDRDDASALSLAQIDAQVDRVLPLLATASAHRRLVVTDGVRVADEPGRAARLLAAAMPVADDGADEHAYAARVREVVAHQQGVVSVRLLTPYPQGALAAALRRTVGQDQLSVEEVSAAETGASRARAAKDGARTRAKAGARAGGMTAAASAAPAGKLAGRPASSRETTRGISRGTLRETLAAGRRTAIASRAFIALALVAFFTFAVLSLTSIIAGGWWSWFLGVALALVAIEANLPSQSKPRYAARTAAVLIAAVATALALIVLRIRSDTGLWVFDRSALRSSAEQIASSAGAADPRTIAEAGASATPWNFFSSIVVAGFRKLNVQLPPVSVDADGDVVLIAVAAAIVIVVRLLLIARRSAPAFALLPVAAFAADYAFMGRETDLWRIVAVALLFLLALWAVRPERALPALPVTASAVVAALVFSLTPSAMDLAYAVPIAIGNSTGLLTANTINPMVDLKRSLTSGSASTVLTYKADDRTYLRMATLDDFNGDMWSYDESLAKSAELYGAGIQLGHNASDDNDNSFFFQYDDPLFLYSQMLSATAAPSYGGSDQSNGNSEQSGSGQSGGPSGSGQSAGQASGQSTGQSSMLRSIGQFYTDIDVTITTLRSRFLPLPDATSFVSGVSGWMRSGSTVYSRESSTDKGMQYSAHGIGLEPISSLSGFRQVGTVNTMRTTLQQTMETLLEQDSATARQWDQIAADGLGEVDDGWLLMPLTVGDDGTVYDAAGNVAGHTSSMAASDDANGAGSGLDATQPDIAAGMTLSYTFRQRIGYDGSTSILMGVSDDDDRKAMLAVHNGTMDGISVSGDSSQGQSGFLWTSGGAQNGSSSEGESSGNAAAYDEAENMFKKRGYVLRWGRSGTDISDKEFADNMQQAFDRVDTLNARALSRYRSLPDDLPSNVTALVKQAKADGIATDGKGYDHQTAAMQWLVDYFTDDANGFTYSLNSPDGDGRSNLDVINDFLDKRAGYCTHYATTLAVLGRAMGVPTRVVLGYNRGVGDSIGGTYTVAAKQLHAWTEAYIENVGWVPFDVTPATTENGSASDSDNTSGSSSSTGSSADDTPTTDLGSTSDGTTDTTDGATSGDETSNSTDGDITADATVGKTTRRIVPEDASPWMAFAIWASIVLCVLLAVSLLPALARRLRRVRRLALVRRGDGRRGWLAGWAELCDSAWDAGLRWSASDTDRTIGALIGERFGGMLGANASDGGAVGYARHVDALLFADDAVAAGVERGNGAAGESSAERGPLDRVTDGLVAIREARRKEPWPRRLRRFLLPASLLRRR</sequence>
<dbReference type="RefSeq" id="WP_219058465.1">
    <property type="nucleotide sequence ID" value="NZ_JAHBBH010000011.1"/>
</dbReference>
<feature type="region of interest" description="Disordered" evidence="1">
    <location>
        <begin position="791"/>
        <end position="831"/>
    </location>
</feature>
<dbReference type="InterPro" id="IPR021878">
    <property type="entry name" value="TgpA_N"/>
</dbReference>
<name>A0ABS6WEC6_9BIFI</name>
<keyword evidence="2" id="KW-1133">Transmembrane helix</keyword>
<feature type="transmembrane region" description="Helical" evidence="2">
    <location>
        <begin position="582"/>
        <end position="599"/>
    </location>
</feature>
<feature type="region of interest" description="Disordered" evidence="1">
    <location>
        <begin position="1048"/>
        <end position="1081"/>
    </location>
</feature>
<feature type="compositionally biased region" description="Low complexity" evidence="1">
    <location>
        <begin position="1282"/>
        <end position="1331"/>
    </location>
</feature>
<feature type="compositionally biased region" description="Basic and acidic residues" evidence="1">
    <location>
        <begin position="9"/>
        <end position="19"/>
    </location>
</feature>
<feature type="transmembrane region" description="Helical" evidence="2">
    <location>
        <begin position="491"/>
        <end position="510"/>
    </location>
</feature>
<evidence type="ECO:0000313" key="5">
    <source>
        <dbReference type="Proteomes" id="UP000700815"/>
    </source>
</evidence>
<dbReference type="PANTHER" id="PTHR42736">
    <property type="entry name" value="PROTEIN-GLUTAMINE GAMMA-GLUTAMYLTRANSFERASE"/>
    <property type="match status" value="1"/>
</dbReference>
<gene>
    <name evidence="4" type="ORF">KIH79_05375</name>
</gene>
<feature type="domain" description="Transglutaminase-like" evidence="3">
    <location>
        <begin position="1206"/>
        <end position="1277"/>
    </location>
</feature>
<feature type="transmembrane region" description="Helical" evidence="2">
    <location>
        <begin position="606"/>
        <end position="623"/>
    </location>
</feature>
<dbReference type="Pfam" id="PF01841">
    <property type="entry name" value="Transglut_core"/>
    <property type="match status" value="1"/>
</dbReference>
<feature type="transmembrane region" description="Helical" evidence="2">
    <location>
        <begin position="65"/>
        <end position="89"/>
    </location>
</feature>
<organism evidence="4 5">
    <name type="scientific">Bifidobacterium miconis</name>
    <dbReference type="NCBI Taxonomy" id="2834435"/>
    <lineage>
        <taxon>Bacteria</taxon>
        <taxon>Bacillati</taxon>
        <taxon>Actinomycetota</taxon>
        <taxon>Actinomycetes</taxon>
        <taxon>Bifidobacteriales</taxon>
        <taxon>Bifidobacteriaceae</taxon>
        <taxon>Bifidobacterium</taxon>
    </lineage>
</organism>
<protein>
    <submittedName>
        <fullName evidence="4">DUF58 domain-containing protein</fullName>
    </submittedName>
</protein>
<keyword evidence="2" id="KW-0472">Membrane</keyword>
<dbReference type="EMBL" id="JAHBBH010000011">
    <property type="protein sequence ID" value="MBW3092385.1"/>
    <property type="molecule type" value="Genomic_DNA"/>
</dbReference>
<evidence type="ECO:0000259" key="3">
    <source>
        <dbReference type="SMART" id="SM00460"/>
    </source>
</evidence>
<dbReference type="PANTHER" id="PTHR42736:SF1">
    <property type="entry name" value="PROTEIN-GLUTAMINE GAMMA-GLUTAMYLTRANSFERASE"/>
    <property type="match status" value="1"/>
</dbReference>
<feature type="compositionally biased region" description="Low complexity" evidence="1">
    <location>
        <begin position="817"/>
        <end position="831"/>
    </location>
</feature>
<dbReference type="SMART" id="SM00460">
    <property type="entry name" value="TGc"/>
    <property type="match status" value="1"/>
</dbReference>
<evidence type="ECO:0000256" key="1">
    <source>
        <dbReference type="SAM" id="MobiDB-lite"/>
    </source>
</evidence>
<reference evidence="4 5" key="1">
    <citation type="submission" date="2021-05" db="EMBL/GenBank/DDBJ databases">
        <title>Phylogenetic classification of ten novel species belonging to the genus Bifidobacterium comprising B. colchicus sp. nov., B. abeli sp. nov., B. bicoloris sp. nov., B. guerezis sp. nov., B. rosaliae sp. nov., B. santillanensis sp. nov., B. argentati sp. nov., B. amazzoni sp. nov., B. pluviali sp. nov., and B. pinnaculum sp. nov.</title>
        <authorList>
            <person name="Lugli G.A."/>
            <person name="Ruiz Garcia L."/>
            <person name="Margolles A."/>
            <person name="Ventura M."/>
        </authorList>
    </citation>
    <scope>NUCLEOTIDE SEQUENCE [LARGE SCALE GENOMIC DNA]</scope>
    <source>
        <strain evidence="4 5">82T10</strain>
    </source>
</reference>
<accession>A0ABS6WEC6</accession>
<evidence type="ECO:0000256" key="2">
    <source>
        <dbReference type="SAM" id="Phobius"/>
    </source>
</evidence>
<comment type="caution">
    <text evidence="4">The sequence shown here is derived from an EMBL/GenBank/DDBJ whole genome shotgun (WGS) entry which is preliminary data.</text>
</comment>
<dbReference type="InterPro" id="IPR052901">
    <property type="entry name" value="Bact_TGase-like"/>
</dbReference>
<feature type="transmembrane region" description="Helical" evidence="2">
    <location>
        <begin position="629"/>
        <end position="646"/>
    </location>
</feature>
<feature type="transmembrane region" description="Helical" evidence="2">
    <location>
        <begin position="1359"/>
        <end position="1382"/>
    </location>
</feature>
<evidence type="ECO:0000313" key="4">
    <source>
        <dbReference type="EMBL" id="MBW3092385.1"/>
    </source>
</evidence>
<dbReference type="Pfam" id="PF11992">
    <property type="entry name" value="TgpA_N"/>
    <property type="match status" value="1"/>
</dbReference>
<feature type="region of interest" description="Disordered" evidence="1">
    <location>
        <begin position="365"/>
        <end position="414"/>
    </location>
</feature>
<keyword evidence="5" id="KW-1185">Reference proteome</keyword>
<dbReference type="Proteomes" id="UP000700815">
    <property type="component" value="Unassembled WGS sequence"/>
</dbReference>
<dbReference type="InterPro" id="IPR002931">
    <property type="entry name" value="Transglutaminase-like"/>
</dbReference>
<feature type="transmembrane region" description="Helical" evidence="2">
    <location>
        <begin position="39"/>
        <end position="59"/>
    </location>
</feature>
<feature type="compositionally biased region" description="Polar residues" evidence="1">
    <location>
        <begin position="166"/>
        <end position="185"/>
    </location>
</feature>
<feature type="compositionally biased region" description="Low complexity" evidence="1">
    <location>
        <begin position="794"/>
        <end position="808"/>
    </location>
</feature>
<keyword evidence="2" id="KW-0812">Transmembrane</keyword>
<feature type="region of interest" description="Disordered" evidence="1">
    <location>
        <begin position="1"/>
        <end position="25"/>
    </location>
</feature>
<feature type="region of interest" description="Disordered" evidence="1">
    <location>
        <begin position="164"/>
        <end position="199"/>
    </location>
</feature>
<feature type="transmembrane region" description="Helical" evidence="2">
    <location>
        <begin position="436"/>
        <end position="455"/>
    </location>
</feature>
<feature type="compositionally biased region" description="Low complexity" evidence="1">
    <location>
        <begin position="381"/>
        <end position="404"/>
    </location>
</feature>
<proteinExistence type="predicted"/>